<dbReference type="InterPro" id="IPR029052">
    <property type="entry name" value="Metallo-depent_PP-like"/>
</dbReference>
<evidence type="ECO:0000313" key="4">
    <source>
        <dbReference type="EMBL" id="BAS75682.1"/>
    </source>
</evidence>
<dbReference type="SUPFAM" id="SSF56300">
    <property type="entry name" value="Metallo-dependent phosphatases"/>
    <property type="match status" value="1"/>
</dbReference>
<gene>
    <name evidence="4" type="ordered locus">Os01g0894000</name>
    <name evidence="4" type="ORF">OSNPB_010894000</name>
</gene>
<dbReference type="Proteomes" id="UP000059680">
    <property type="component" value="Chromosome 1"/>
</dbReference>
<feature type="signal peptide" evidence="1">
    <location>
        <begin position="1"/>
        <end position="22"/>
    </location>
</feature>
<dbReference type="PANTHER" id="PTHR14795">
    <property type="entry name" value="HELICASE RELATED"/>
    <property type="match status" value="1"/>
</dbReference>
<evidence type="ECO:0007829" key="6">
    <source>
        <dbReference type="ProteomicsDB" id="A0A0P0VBL0"/>
    </source>
</evidence>
<feature type="domain" description="Calcineurin-like phosphoesterase" evidence="2">
    <location>
        <begin position="42"/>
        <end position="259"/>
    </location>
</feature>
<dbReference type="Gramene" id="Os01t0894000-02">
    <property type="protein sequence ID" value="Os01t0894000-02"/>
    <property type="gene ID" value="Os01g0894000"/>
</dbReference>
<dbReference type="InterPro" id="IPR004843">
    <property type="entry name" value="Calcineurin-like_PHP"/>
</dbReference>
<protein>
    <submittedName>
        <fullName evidence="4">Os01g0894000 protein</fullName>
    </submittedName>
</protein>
<evidence type="ECO:0000259" key="3">
    <source>
        <dbReference type="Pfam" id="PF24384"/>
    </source>
</evidence>
<keyword evidence="6" id="KW-1267">Proteomics identification</keyword>
<reference evidence="5" key="1">
    <citation type="journal article" date="2005" name="Nature">
        <title>The map-based sequence of the rice genome.</title>
        <authorList>
            <consortium name="International rice genome sequencing project (IRGSP)"/>
            <person name="Matsumoto T."/>
            <person name="Wu J."/>
            <person name="Kanamori H."/>
            <person name="Katayose Y."/>
            <person name="Fujisawa M."/>
            <person name="Namiki N."/>
            <person name="Mizuno H."/>
            <person name="Yamamoto K."/>
            <person name="Antonio B.A."/>
            <person name="Baba T."/>
            <person name="Sakata K."/>
            <person name="Nagamura Y."/>
            <person name="Aoki H."/>
            <person name="Arikawa K."/>
            <person name="Arita K."/>
            <person name="Bito T."/>
            <person name="Chiden Y."/>
            <person name="Fujitsuka N."/>
            <person name="Fukunaka R."/>
            <person name="Hamada M."/>
            <person name="Harada C."/>
            <person name="Hayashi A."/>
            <person name="Hijishita S."/>
            <person name="Honda M."/>
            <person name="Hosokawa S."/>
            <person name="Ichikawa Y."/>
            <person name="Idonuma A."/>
            <person name="Iijima M."/>
            <person name="Ikeda M."/>
            <person name="Ikeno M."/>
            <person name="Ito K."/>
            <person name="Ito S."/>
            <person name="Ito T."/>
            <person name="Ito Y."/>
            <person name="Ito Y."/>
            <person name="Iwabuchi A."/>
            <person name="Kamiya K."/>
            <person name="Karasawa W."/>
            <person name="Kurita K."/>
            <person name="Katagiri S."/>
            <person name="Kikuta A."/>
            <person name="Kobayashi H."/>
            <person name="Kobayashi N."/>
            <person name="Machita K."/>
            <person name="Maehara T."/>
            <person name="Masukawa M."/>
            <person name="Mizubayashi T."/>
            <person name="Mukai Y."/>
            <person name="Nagasaki H."/>
            <person name="Nagata Y."/>
            <person name="Naito S."/>
            <person name="Nakashima M."/>
            <person name="Nakama Y."/>
            <person name="Nakamichi Y."/>
            <person name="Nakamura M."/>
            <person name="Meguro A."/>
            <person name="Negishi M."/>
            <person name="Ohta I."/>
            <person name="Ohta T."/>
            <person name="Okamoto M."/>
            <person name="Ono N."/>
            <person name="Saji S."/>
            <person name="Sakaguchi M."/>
            <person name="Sakai K."/>
            <person name="Shibata M."/>
            <person name="Shimokawa T."/>
            <person name="Song J."/>
            <person name="Takazaki Y."/>
            <person name="Terasawa K."/>
            <person name="Tsugane M."/>
            <person name="Tsuji K."/>
            <person name="Ueda S."/>
            <person name="Waki K."/>
            <person name="Yamagata H."/>
            <person name="Yamamoto M."/>
            <person name="Yamamoto S."/>
            <person name="Yamane H."/>
            <person name="Yoshiki S."/>
            <person name="Yoshihara R."/>
            <person name="Yukawa K."/>
            <person name="Zhong H."/>
            <person name="Yano M."/>
            <person name="Yuan Q."/>
            <person name="Ouyang S."/>
            <person name="Liu J."/>
            <person name="Jones K.M."/>
            <person name="Gansberger K."/>
            <person name="Moffat K."/>
            <person name="Hill J."/>
            <person name="Bera J."/>
            <person name="Fadrosh D."/>
            <person name="Jin S."/>
            <person name="Johri S."/>
            <person name="Kim M."/>
            <person name="Overton L."/>
            <person name="Reardon M."/>
            <person name="Tsitrin T."/>
            <person name="Vuong H."/>
            <person name="Weaver B."/>
            <person name="Ciecko A."/>
            <person name="Tallon L."/>
            <person name="Jackson J."/>
            <person name="Pai G."/>
            <person name="Aken S.V."/>
            <person name="Utterback T."/>
            <person name="Reidmuller S."/>
            <person name="Feldblyum T."/>
            <person name="Hsiao J."/>
            <person name="Zismann V."/>
            <person name="Iobst S."/>
            <person name="de Vazeille A.R."/>
            <person name="Buell C.R."/>
            <person name="Ying K."/>
            <person name="Li Y."/>
            <person name="Lu T."/>
            <person name="Huang Y."/>
            <person name="Zhao Q."/>
            <person name="Feng Q."/>
            <person name="Zhang L."/>
            <person name="Zhu J."/>
            <person name="Weng Q."/>
            <person name="Mu J."/>
            <person name="Lu Y."/>
            <person name="Fan D."/>
            <person name="Liu Y."/>
            <person name="Guan J."/>
            <person name="Zhang Y."/>
            <person name="Yu S."/>
            <person name="Liu X."/>
            <person name="Zhang Y."/>
            <person name="Hong G."/>
            <person name="Han B."/>
            <person name="Choisne N."/>
            <person name="Demange N."/>
            <person name="Orjeda G."/>
            <person name="Samain S."/>
            <person name="Cattolico L."/>
            <person name="Pelletier E."/>
            <person name="Couloux A."/>
            <person name="Segurens B."/>
            <person name="Wincker P."/>
            <person name="D'Hont A."/>
            <person name="Scarpelli C."/>
            <person name="Weissenbach J."/>
            <person name="Salanoubat M."/>
            <person name="Quetier F."/>
            <person name="Yu Y."/>
            <person name="Kim H.R."/>
            <person name="Rambo T."/>
            <person name="Currie J."/>
            <person name="Collura K."/>
            <person name="Luo M."/>
            <person name="Yang T."/>
            <person name="Ammiraju J.S.S."/>
            <person name="Engler F."/>
            <person name="Soderlund C."/>
            <person name="Wing R.A."/>
            <person name="Palmer L.E."/>
            <person name="de la Bastide M."/>
            <person name="Spiegel L."/>
            <person name="Nascimento L."/>
            <person name="Zutavern T."/>
            <person name="O'Shaughnessy A."/>
            <person name="Dike S."/>
            <person name="Dedhia N."/>
            <person name="Preston R."/>
            <person name="Balija V."/>
            <person name="McCombie W.R."/>
            <person name="Chow T."/>
            <person name="Chen H."/>
            <person name="Chung M."/>
            <person name="Chen C."/>
            <person name="Shaw J."/>
            <person name="Wu H."/>
            <person name="Hsiao K."/>
            <person name="Chao Y."/>
            <person name="Chu M."/>
            <person name="Cheng C."/>
            <person name="Hour A."/>
            <person name="Lee P."/>
            <person name="Lin S."/>
            <person name="Lin Y."/>
            <person name="Liou J."/>
            <person name="Liu S."/>
            <person name="Hsing Y."/>
            <person name="Raghuvanshi S."/>
            <person name="Mohanty A."/>
            <person name="Bharti A.K."/>
            <person name="Gaur A."/>
            <person name="Gupta V."/>
            <person name="Kumar D."/>
            <person name="Ravi V."/>
            <person name="Vij S."/>
            <person name="Kapur A."/>
            <person name="Khurana P."/>
            <person name="Khurana P."/>
            <person name="Khurana J.P."/>
            <person name="Tyagi A.K."/>
            <person name="Gaikwad K."/>
            <person name="Singh A."/>
            <person name="Dalal V."/>
            <person name="Srivastava S."/>
            <person name="Dixit A."/>
            <person name="Pal A.K."/>
            <person name="Ghazi I.A."/>
            <person name="Yadav M."/>
            <person name="Pandit A."/>
            <person name="Bhargava A."/>
            <person name="Sureshbabu K."/>
            <person name="Batra K."/>
            <person name="Sharma T.R."/>
            <person name="Mohapatra T."/>
            <person name="Singh N.K."/>
            <person name="Messing J."/>
            <person name="Nelson A.B."/>
            <person name="Fuks G."/>
            <person name="Kavchok S."/>
            <person name="Keizer G."/>
            <person name="Linton E."/>
            <person name="Llaca V."/>
            <person name="Song R."/>
            <person name="Tanyolac B."/>
            <person name="Young S."/>
            <person name="Ho-Il K."/>
            <person name="Hahn J.H."/>
            <person name="Sangsakoo G."/>
            <person name="Vanavichit A."/>
            <person name="de Mattos Luiz.A.T."/>
            <person name="Zimmer P.D."/>
            <person name="Malone G."/>
            <person name="Dellagostin O."/>
            <person name="de Oliveira A.C."/>
            <person name="Bevan M."/>
            <person name="Bancroft I."/>
            <person name="Minx P."/>
            <person name="Cordum H."/>
            <person name="Wilson R."/>
            <person name="Cheng Z."/>
            <person name="Jin W."/>
            <person name="Jiang J."/>
            <person name="Leong S.A."/>
            <person name="Iwama H."/>
            <person name="Gojobori T."/>
            <person name="Itoh T."/>
            <person name="Niimura Y."/>
            <person name="Fujii Y."/>
            <person name="Habara T."/>
            <person name="Sakai H."/>
            <person name="Sato Y."/>
            <person name="Wilson G."/>
            <person name="Kumar K."/>
            <person name="McCouch S."/>
            <person name="Juretic N."/>
            <person name="Hoen D."/>
            <person name="Wright S."/>
            <person name="Bruskiewich R."/>
            <person name="Bureau T."/>
            <person name="Miyao A."/>
            <person name="Hirochika H."/>
            <person name="Nishikawa T."/>
            <person name="Kadowaki K."/>
            <person name="Sugiura M."/>
            <person name="Burr B."/>
            <person name="Sasaki T."/>
        </authorList>
    </citation>
    <scope>NUCLEOTIDE SEQUENCE [LARGE SCALE GENOMIC DNA]</scope>
    <source>
        <strain evidence="5">cv. Nipponbare</strain>
    </source>
</reference>
<dbReference type="InterPro" id="IPR056229">
    <property type="entry name" value="Ig_TMM62"/>
</dbReference>
<dbReference type="AlphaFoldDB" id="A0A0P0VBL0"/>
<dbReference type="EMBL" id="AP014957">
    <property type="protein sequence ID" value="BAS75682.1"/>
    <property type="molecule type" value="Genomic_DNA"/>
</dbReference>
<evidence type="ECO:0000313" key="5">
    <source>
        <dbReference type="Proteomes" id="UP000059680"/>
    </source>
</evidence>
<feature type="non-terminal residue" evidence="4">
    <location>
        <position position="425"/>
    </location>
</feature>
<keyword evidence="5" id="KW-1185">Reference proteome</keyword>
<name>A0A0P0VBL0_ORYSJ</name>
<evidence type="ECO:0000259" key="2">
    <source>
        <dbReference type="Pfam" id="PF00149"/>
    </source>
</evidence>
<evidence type="ECO:0000256" key="1">
    <source>
        <dbReference type="SAM" id="SignalP"/>
    </source>
</evidence>
<dbReference type="Gene3D" id="3.60.21.10">
    <property type="match status" value="1"/>
</dbReference>
<organism evidence="4 5">
    <name type="scientific">Oryza sativa subsp. japonica</name>
    <name type="common">Rice</name>
    <dbReference type="NCBI Taxonomy" id="39947"/>
    <lineage>
        <taxon>Eukaryota</taxon>
        <taxon>Viridiplantae</taxon>
        <taxon>Streptophyta</taxon>
        <taxon>Embryophyta</taxon>
        <taxon>Tracheophyta</taxon>
        <taxon>Spermatophyta</taxon>
        <taxon>Magnoliopsida</taxon>
        <taxon>Liliopsida</taxon>
        <taxon>Poales</taxon>
        <taxon>Poaceae</taxon>
        <taxon>BOP clade</taxon>
        <taxon>Oryzoideae</taxon>
        <taxon>Oryzeae</taxon>
        <taxon>Oryzinae</taxon>
        <taxon>Oryza</taxon>
        <taxon>Oryza sativa</taxon>
    </lineage>
</organism>
<dbReference type="PANTHER" id="PTHR14795:SF0">
    <property type="entry name" value="TRANSMEMBRANE PROTEIN 62"/>
    <property type="match status" value="1"/>
</dbReference>
<dbReference type="Pfam" id="PF24384">
    <property type="entry name" value="Ig_TMM62"/>
    <property type="match status" value="1"/>
</dbReference>
<feature type="domain" description="TMEM62 Ig-like" evidence="3">
    <location>
        <begin position="346"/>
        <end position="424"/>
    </location>
</feature>
<sequence length="425" mass="48364">EVYRNLLLLPLLLALVAAAASAAGDERAVLEVSGSPEGVVWVVQLSDLHFSVHHPDRAYDFRRYVGPALAMVNPALVLITGDLTDGKSKDLLTMKQNEMEWIEYRSKLKDVIESSKLPRSIFYDLRGNHDSFGVPSPGGDHDFYQKYSINAILRRHSRVQSITLENSGRKHLFVGFDSTMEIGLRGPTNLFGHPTDKQLIELDQSLSQWDTDFNKAQVTKVAFGHFPMSFSTLTESGKSIKDVFLKHSLAAYLCGHLHTRFGKNLKRYYHRSTEGSPLSEHYYQFNMHQGYEIHSDKESCSKEAVHAEEEFWEWEMGDWRKSRSMRILAIDDGYVSYTDIDFRLGSKSIIVLPTFPLDSRFMQRATASRDFKCQVMGASTFDTVRALVFSRHEIVSVSVKIYDSRSGHLDVVFDSEMKRVNANET</sequence>
<keyword evidence="1" id="KW-0732">Signal</keyword>
<reference evidence="4 5" key="3">
    <citation type="journal article" date="2013" name="Rice">
        <title>Improvement of the Oryza sativa Nipponbare reference genome using next generation sequence and optical map data.</title>
        <authorList>
            <person name="Kawahara Y."/>
            <person name="de la Bastide M."/>
            <person name="Hamilton J.P."/>
            <person name="Kanamori H."/>
            <person name="McCombie W.R."/>
            <person name="Ouyang S."/>
            <person name="Schwartz D.C."/>
            <person name="Tanaka T."/>
            <person name="Wu J."/>
            <person name="Zhou S."/>
            <person name="Childs K.L."/>
            <person name="Davidson R.M."/>
            <person name="Lin H."/>
            <person name="Quesada-Ocampo L."/>
            <person name="Vaillancourt B."/>
            <person name="Sakai H."/>
            <person name="Lee S.S."/>
            <person name="Kim J."/>
            <person name="Numa H."/>
            <person name="Itoh T."/>
            <person name="Buell C.R."/>
            <person name="Matsumoto T."/>
        </authorList>
    </citation>
    <scope>NUCLEOTIDE SEQUENCE [LARGE SCALE GENOMIC DNA]</scope>
    <source>
        <strain evidence="5">cv. Nipponbare</strain>
    </source>
</reference>
<feature type="chain" id="PRO_5006056270" evidence="1">
    <location>
        <begin position="23"/>
        <end position="425"/>
    </location>
</feature>
<accession>A0A0P0VBL0</accession>
<proteinExistence type="evidence at protein level"/>
<feature type="non-terminal residue" evidence="4">
    <location>
        <position position="1"/>
    </location>
</feature>
<reference evidence="4 5" key="2">
    <citation type="journal article" date="2013" name="Plant Cell Physiol.">
        <title>Rice Annotation Project Database (RAP-DB): an integrative and interactive database for rice genomics.</title>
        <authorList>
            <person name="Sakai H."/>
            <person name="Lee S.S."/>
            <person name="Tanaka T."/>
            <person name="Numa H."/>
            <person name="Kim J."/>
            <person name="Kawahara Y."/>
            <person name="Wakimoto H."/>
            <person name="Yang C.C."/>
            <person name="Iwamoto M."/>
            <person name="Abe T."/>
            <person name="Yamada Y."/>
            <person name="Muto A."/>
            <person name="Inokuchi H."/>
            <person name="Ikemura T."/>
            <person name="Matsumoto T."/>
            <person name="Sasaki T."/>
            <person name="Itoh T."/>
        </authorList>
    </citation>
    <scope>NUCLEOTIDE SEQUENCE [LARGE SCALE GENOMIC DNA]</scope>
    <source>
        <strain evidence="5">cv. Nipponbare</strain>
    </source>
</reference>
<dbReference type="ExpressionAtlas" id="A0A0P0VBL0">
    <property type="expression patterns" value="baseline and differential"/>
</dbReference>
<dbReference type="Pfam" id="PF00149">
    <property type="entry name" value="Metallophos"/>
    <property type="match status" value="1"/>
</dbReference>
<dbReference type="GO" id="GO:0016787">
    <property type="term" value="F:hydrolase activity"/>
    <property type="evidence" value="ECO:0007669"/>
    <property type="project" value="InterPro"/>
</dbReference>